<dbReference type="PANTHER" id="PTHR12151">
    <property type="entry name" value="ELECTRON TRANSPORT PROTIN SCO1/SENC FAMILY MEMBER"/>
    <property type="match status" value="1"/>
</dbReference>
<keyword evidence="2" id="KW-0479">Metal-binding</keyword>
<dbReference type="InterPro" id="IPR003782">
    <property type="entry name" value="SCO1/SenC"/>
</dbReference>
<dbReference type="Proteomes" id="UP000823937">
    <property type="component" value="Unassembled WGS sequence"/>
</dbReference>
<evidence type="ECO:0000313" key="4">
    <source>
        <dbReference type="EMBL" id="HIV73614.1"/>
    </source>
</evidence>
<reference evidence="4" key="2">
    <citation type="submission" date="2021-04" db="EMBL/GenBank/DDBJ databases">
        <authorList>
            <person name="Gilroy R."/>
        </authorList>
    </citation>
    <scope>NUCLEOTIDE SEQUENCE</scope>
    <source>
        <strain evidence="4">CHK169-2315</strain>
    </source>
</reference>
<keyword evidence="3" id="KW-1015">Disulfide bond</keyword>
<feature type="binding site" evidence="2">
    <location>
        <position position="66"/>
    </location>
    <ligand>
        <name>Cu cation</name>
        <dbReference type="ChEBI" id="CHEBI:23378"/>
    </ligand>
</feature>
<proteinExistence type="inferred from homology"/>
<dbReference type="EMBL" id="DXHX01000015">
    <property type="protein sequence ID" value="HIV73614.1"/>
    <property type="molecule type" value="Genomic_DNA"/>
</dbReference>
<comment type="similarity">
    <text evidence="1">Belongs to the SCO1/2 family.</text>
</comment>
<evidence type="ECO:0000256" key="3">
    <source>
        <dbReference type="PIRSR" id="PIRSR603782-2"/>
    </source>
</evidence>
<organism evidence="4 5">
    <name type="scientific">Candidatus Pseudogracilibacillus intestinigallinarum</name>
    <dbReference type="NCBI Taxonomy" id="2838742"/>
    <lineage>
        <taxon>Bacteria</taxon>
        <taxon>Bacillati</taxon>
        <taxon>Bacillota</taxon>
        <taxon>Bacilli</taxon>
        <taxon>Bacillales</taxon>
        <taxon>Bacillaceae</taxon>
        <taxon>Pseudogracilibacillus</taxon>
    </lineage>
</organism>
<dbReference type="SUPFAM" id="SSF52833">
    <property type="entry name" value="Thioredoxin-like"/>
    <property type="match status" value="1"/>
</dbReference>
<dbReference type="CDD" id="cd02968">
    <property type="entry name" value="SCO"/>
    <property type="match status" value="1"/>
</dbReference>
<evidence type="ECO:0000313" key="5">
    <source>
        <dbReference type="Proteomes" id="UP000823937"/>
    </source>
</evidence>
<evidence type="ECO:0000256" key="1">
    <source>
        <dbReference type="ARBA" id="ARBA00010996"/>
    </source>
</evidence>
<reference evidence="4" key="1">
    <citation type="journal article" date="2021" name="PeerJ">
        <title>Extensive microbial diversity within the chicken gut microbiome revealed by metagenomics and culture.</title>
        <authorList>
            <person name="Gilroy R."/>
            <person name="Ravi A."/>
            <person name="Getino M."/>
            <person name="Pursley I."/>
            <person name="Horton D.L."/>
            <person name="Alikhan N.F."/>
            <person name="Baker D."/>
            <person name="Gharbi K."/>
            <person name="Hall N."/>
            <person name="Watson M."/>
            <person name="Adriaenssens E.M."/>
            <person name="Foster-Nyarko E."/>
            <person name="Jarju S."/>
            <person name="Secka A."/>
            <person name="Antonio M."/>
            <person name="Oren A."/>
            <person name="Chaudhuri R.R."/>
            <person name="La Ragione R."/>
            <person name="Hildebrand F."/>
            <person name="Pallen M.J."/>
        </authorList>
    </citation>
    <scope>NUCLEOTIDE SEQUENCE</scope>
    <source>
        <strain evidence="4">CHK169-2315</strain>
    </source>
</reference>
<dbReference type="PANTHER" id="PTHR12151:SF25">
    <property type="entry name" value="LINALOOL DEHYDRATASE_ISOMERASE DOMAIN-CONTAINING PROTEIN"/>
    <property type="match status" value="1"/>
</dbReference>
<feature type="disulfide bond" description="Redox-active" evidence="3">
    <location>
        <begin position="66"/>
        <end position="70"/>
    </location>
</feature>
<accession>A0A9D1TIN8</accession>
<gene>
    <name evidence="4" type="ORF">H9895_00865</name>
</gene>
<feature type="binding site" evidence="2">
    <location>
        <position position="158"/>
    </location>
    <ligand>
        <name>Cu cation</name>
        <dbReference type="ChEBI" id="CHEBI:23378"/>
    </ligand>
</feature>
<dbReference type="Gene3D" id="3.40.30.10">
    <property type="entry name" value="Glutaredoxin"/>
    <property type="match status" value="1"/>
</dbReference>
<keyword evidence="2" id="KW-0186">Copper</keyword>
<dbReference type="InterPro" id="IPR036249">
    <property type="entry name" value="Thioredoxin-like_sf"/>
</dbReference>
<dbReference type="GO" id="GO:0046872">
    <property type="term" value="F:metal ion binding"/>
    <property type="evidence" value="ECO:0007669"/>
    <property type="project" value="UniProtKB-KW"/>
</dbReference>
<feature type="binding site" evidence="2">
    <location>
        <position position="70"/>
    </location>
    <ligand>
        <name>Cu cation</name>
        <dbReference type="ChEBI" id="CHEBI:23378"/>
    </ligand>
</feature>
<evidence type="ECO:0000256" key="2">
    <source>
        <dbReference type="PIRSR" id="PIRSR603782-1"/>
    </source>
</evidence>
<comment type="caution">
    <text evidence="4">The sequence shown here is derived from an EMBL/GenBank/DDBJ whole genome shotgun (WGS) entry which is preliminary data.</text>
</comment>
<protein>
    <submittedName>
        <fullName evidence="4">SCO family protein</fullName>
    </submittedName>
</protein>
<sequence length="195" mass="22462">MKKIYITFIALFVVGVGAGIYYLEIFRPGTAELPDDVVMETAFEETVDFNELPKRARLIEFMYTSCPDVCPVTTLEMAKLKSTLEEEGVFGDKVEFITITIDPKHDTTEVLRDYAGRFEVESDDDGWLFLTGSEEETRKIADALDFAYRDPGSGEIIHSTYTYFMDENDNLLEKFTMGEDFDRDRAYKRIMRTIN</sequence>
<name>A0A9D1TIN8_9BACI</name>
<dbReference type="Pfam" id="PF02630">
    <property type="entry name" value="SCO1-SenC"/>
    <property type="match status" value="1"/>
</dbReference>
<dbReference type="AlphaFoldDB" id="A0A9D1TIN8"/>